<dbReference type="InterPro" id="IPR011990">
    <property type="entry name" value="TPR-like_helical_dom_sf"/>
</dbReference>
<dbReference type="Pfam" id="PF03781">
    <property type="entry name" value="FGE-sulfatase"/>
    <property type="match status" value="1"/>
</dbReference>
<dbReference type="PROSITE" id="PS50005">
    <property type="entry name" value="TPR"/>
    <property type="match status" value="1"/>
</dbReference>
<feature type="domain" description="Sulfatase-modifying factor enzyme-like" evidence="3">
    <location>
        <begin position="198"/>
        <end position="439"/>
    </location>
</feature>
<feature type="repeat" description="TPR" evidence="1">
    <location>
        <begin position="81"/>
        <end position="114"/>
    </location>
</feature>
<dbReference type="EMBL" id="MAYW01000011">
    <property type="protein sequence ID" value="ODS34181.1"/>
    <property type="molecule type" value="Genomic_DNA"/>
</dbReference>
<dbReference type="Proteomes" id="UP000094056">
    <property type="component" value="Unassembled WGS sequence"/>
</dbReference>
<evidence type="ECO:0000313" key="5">
    <source>
        <dbReference type="Proteomes" id="UP000094056"/>
    </source>
</evidence>
<dbReference type="SUPFAM" id="SSF48452">
    <property type="entry name" value="TPR-like"/>
    <property type="match status" value="1"/>
</dbReference>
<dbReference type="GO" id="GO:0120147">
    <property type="term" value="F:formylglycine-generating oxidase activity"/>
    <property type="evidence" value="ECO:0007669"/>
    <property type="project" value="TreeGrafter"/>
</dbReference>
<evidence type="ECO:0000256" key="2">
    <source>
        <dbReference type="SAM" id="SignalP"/>
    </source>
</evidence>
<dbReference type="Gene3D" id="1.25.40.10">
    <property type="entry name" value="Tetratricopeptide repeat domain"/>
    <property type="match status" value="1"/>
</dbReference>
<evidence type="ECO:0000256" key="1">
    <source>
        <dbReference type="PROSITE-ProRule" id="PRU00339"/>
    </source>
</evidence>
<sequence>MKRILFFLIVLTLCIPGSYAQTAEKPVKKSCPNCNKTYVTEGLYCPQDGKRLISLSTKIDTSEKTRETQKALEEDLSKKIEKYIQSADSLRESSNDYKGALDFYKKALELDPERSYIHWYIAGTYWKLNNHKKALEHLEKCRGLLPQVPEELNEVDDFVIKIMEYLDIDTKRKIAKKRVSDRTPIMEDTLKAFGDKWEEMVLVPAGEFTMGSSEEDFIPEEMPQHTVYLDAYYIDKYEVTNAQYWKFLEYITRTNDHSKCSPSEPINKNHLPGNPFRGYEYKYYNYPDYPVNRIDWYDAYAYAAWAGKRLPTEAEWEKAARGTDGRRFPWGNVWEIRYCNVGTSGNLPISVGSFEQGNSVYGCYDMSGSISEWCSDWYHPEYFYNSPKKNPKGPKKSTGKRIIKGGSMFAQNVYKLRCAVRMFGEPEDRNKSVGFRCAKDISE</sequence>
<evidence type="ECO:0000313" key="4">
    <source>
        <dbReference type="EMBL" id="ODS34181.1"/>
    </source>
</evidence>
<dbReference type="SUPFAM" id="SSF56436">
    <property type="entry name" value="C-type lectin-like"/>
    <property type="match status" value="1"/>
</dbReference>
<organism evidence="4 5">
    <name type="scientific">Candidatus Scalindua rubra</name>
    <dbReference type="NCBI Taxonomy" id="1872076"/>
    <lineage>
        <taxon>Bacteria</taxon>
        <taxon>Pseudomonadati</taxon>
        <taxon>Planctomycetota</taxon>
        <taxon>Candidatus Brocadiia</taxon>
        <taxon>Candidatus Brocadiales</taxon>
        <taxon>Candidatus Scalinduaceae</taxon>
        <taxon>Candidatus Scalindua</taxon>
    </lineage>
</organism>
<keyword evidence="1" id="KW-0802">TPR repeat</keyword>
<dbReference type="InterPro" id="IPR005532">
    <property type="entry name" value="SUMF_dom"/>
</dbReference>
<dbReference type="PANTHER" id="PTHR23150">
    <property type="entry name" value="SULFATASE MODIFYING FACTOR 1, 2"/>
    <property type="match status" value="1"/>
</dbReference>
<dbReference type="Pfam" id="PF14559">
    <property type="entry name" value="TPR_19"/>
    <property type="match status" value="1"/>
</dbReference>
<dbReference type="Gene3D" id="3.90.1580.10">
    <property type="entry name" value="paralog of FGE (formylglycine-generating enzyme)"/>
    <property type="match status" value="1"/>
</dbReference>
<dbReference type="AlphaFoldDB" id="A0A1E3XEW4"/>
<reference evidence="4 5" key="1">
    <citation type="submission" date="2016-07" db="EMBL/GenBank/DDBJ databases">
        <title>Draft genome of Scalindua rubra, obtained from a brine-seawater interface in the Red Sea, sheds light on salt adaptation in anammox bacteria.</title>
        <authorList>
            <person name="Speth D.R."/>
            <person name="Lagkouvardos I."/>
            <person name="Wang Y."/>
            <person name="Qian P.-Y."/>
            <person name="Dutilh B.E."/>
            <person name="Jetten M.S."/>
        </authorList>
    </citation>
    <scope>NUCLEOTIDE SEQUENCE [LARGE SCALE GENOMIC DNA]</scope>
    <source>
        <strain evidence="4">BSI-1</strain>
    </source>
</reference>
<dbReference type="InterPro" id="IPR042095">
    <property type="entry name" value="SUMF_sf"/>
</dbReference>
<comment type="caution">
    <text evidence="4">The sequence shown here is derived from an EMBL/GenBank/DDBJ whole genome shotgun (WGS) entry which is preliminary data.</text>
</comment>
<dbReference type="PATRIC" id="fig|1872076.5.peg.757"/>
<proteinExistence type="predicted"/>
<name>A0A1E3XEW4_9BACT</name>
<dbReference type="InterPro" id="IPR051043">
    <property type="entry name" value="Sulfatase_Mod_Factor_Kinase"/>
</dbReference>
<protein>
    <recommendedName>
        <fullName evidence="3">Sulfatase-modifying factor enzyme-like domain-containing protein</fullName>
    </recommendedName>
</protein>
<keyword evidence="2" id="KW-0732">Signal</keyword>
<dbReference type="InterPro" id="IPR019734">
    <property type="entry name" value="TPR_rpt"/>
</dbReference>
<feature type="chain" id="PRO_5009140109" description="Sulfatase-modifying factor enzyme-like domain-containing protein" evidence="2">
    <location>
        <begin position="21"/>
        <end position="443"/>
    </location>
</feature>
<accession>A0A1E3XEW4</accession>
<dbReference type="PANTHER" id="PTHR23150:SF19">
    <property type="entry name" value="FORMYLGLYCINE-GENERATING ENZYME"/>
    <property type="match status" value="1"/>
</dbReference>
<feature type="signal peptide" evidence="2">
    <location>
        <begin position="1"/>
        <end position="20"/>
    </location>
</feature>
<evidence type="ECO:0000259" key="3">
    <source>
        <dbReference type="Pfam" id="PF03781"/>
    </source>
</evidence>
<dbReference type="InterPro" id="IPR016187">
    <property type="entry name" value="CTDL_fold"/>
</dbReference>
<gene>
    <name evidence="4" type="ORF">SCARUB_00657</name>
</gene>